<feature type="domain" description="Prenyltransferase alpha-alpha toroid" evidence="2">
    <location>
        <begin position="192"/>
        <end position="362"/>
    </location>
</feature>
<dbReference type="CDD" id="cd00688">
    <property type="entry name" value="ISOPREN_C2_like"/>
    <property type="match status" value="1"/>
</dbReference>
<name>A0ABY7VSY4_9BACT</name>
<gene>
    <name evidence="3" type="ORF">PQO03_02645</name>
</gene>
<reference evidence="3 4" key="1">
    <citation type="submission" date="2023-02" db="EMBL/GenBank/DDBJ databases">
        <title>Genome sequence of Lentisphaera profundi SAORIC-696.</title>
        <authorList>
            <person name="Kim e."/>
            <person name="Cho J.-C."/>
            <person name="Choi A."/>
            <person name="Kang I."/>
        </authorList>
    </citation>
    <scope>NUCLEOTIDE SEQUENCE [LARGE SCALE GENOMIC DNA]</scope>
    <source>
        <strain evidence="3 4">SAORIC-696</strain>
    </source>
</reference>
<evidence type="ECO:0000259" key="2">
    <source>
        <dbReference type="Pfam" id="PF00432"/>
    </source>
</evidence>
<feature type="domain" description="Prenyltransferase alpha-alpha toroid" evidence="2">
    <location>
        <begin position="34"/>
        <end position="142"/>
    </location>
</feature>
<keyword evidence="1" id="KW-0677">Repeat</keyword>
<evidence type="ECO:0000313" key="4">
    <source>
        <dbReference type="Proteomes" id="UP001214250"/>
    </source>
</evidence>
<dbReference type="Pfam" id="PF00432">
    <property type="entry name" value="Prenyltrans"/>
    <property type="match status" value="2"/>
</dbReference>
<dbReference type="InterPro" id="IPR001330">
    <property type="entry name" value="Prenyltrans"/>
</dbReference>
<keyword evidence="4" id="KW-1185">Reference proteome</keyword>
<dbReference type="SUPFAM" id="SSF48239">
    <property type="entry name" value="Terpenoid cyclases/Protein prenyltransferases"/>
    <property type="match status" value="2"/>
</dbReference>
<proteinExistence type="predicted"/>
<protein>
    <submittedName>
        <fullName evidence="3">Prenyltransferase/squalene oxidase repeat-containing protein</fullName>
    </submittedName>
</protein>
<dbReference type="InterPro" id="IPR008930">
    <property type="entry name" value="Terpenoid_cyclase/PrenylTrfase"/>
</dbReference>
<organism evidence="3 4">
    <name type="scientific">Lentisphaera profundi</name>
    <dbReference type="NCBI Taxonomy" id="1658616"/>
    <lineage>
        <taxon>Bacteria</taxon>
        <taxon>Pseudomonadati</taxon>
        <taxon>Lentisphaerota</taxon>
        <taxon>Lentisphaeria</taxon>
        <taxon>Lentisphaerales</taxon>
        <taxon>Lentisphaeraceae</taxon>
        <taxon>Lentisphaera</taxon>
    </lineage>
</organism>
<dbReference type="EMBL" id="CP117811">
    <property type="protein sequence ID" value="WDE96859.1"/>
    <property type="molecule type" value="Genomic_DNA"/>
</dbReference>
<evidence type="ECO:0000313" key="3">
    <source>
        <dbReference type="EMBL" id="WDE96859.1"/>
    </source>
</evidence>
<dbReference type="Gene3D" id="1.50.10.20">
    <property type="match status" value="1"/>
</dbReference>
<evidence type="ECO:0000256" key="1">
    <source>
        <dbReference type="ARBA" id="ARBA00022737"/>
    </source>
</evidence>
<dbReference type="Proteomes" id="UP001214250">
    <property type="component" value="Chromosome 1"/>
</dbReference>
<accession>A0ABY7VSY4</accession>
<dbReference type="RefSeq" id="WP_274150924.1">
    <property type="nucleotide sequence ID" value="NZ_CP117811.1"/>
</dbReference>
<sequence length="368" mass="41776">MKYFLISLILSVSVWAQSGIDNSLKFEVQASMKKGENFLLSQQNENGSWGLYGGVPAYTALSLTTLAMSPSRDQYSAQMDKAAKYLNQFINPDGSIHDRSEHAYPNYTTSVTLMALFIVDRQKYADVIRKGRRFLVKSQFGPESGVEAGGIGYGSNKTKSDLSNTQYALEALYVTESVDQDGVSPEDVKATREAWAKALEFVERCQSSKENDEKLDIEWKERNYGGFRYSPDRSKADEADKAPYGGMTYAGIKSMIYAKLDKDDPRIKAALEWVKRNYTLDENPGLKLQGHFYYIHTFAKALHAAQIEEVDGENGVKHHWRRDVCRKLLSMQAEEGSWVNTENRWQENNRQLVTAYALMSMYYAMAHQ</sequence>